<feature type="region of interest" description="Disordered" evidence="4">
    <location>
        <begin position="1"/>
        <end position="20"/>
    </location>
</feature>
<dbReference type="CDD" id="cd04683">
    <property type="entry name" value="NUDIX_Hydrolase"/>
    <property type="match status" value="1"/>
</dbReference>
<dbReference type="CDD" id="cd18882">
    <property type="entry name" value="NUDIX_Hydrolase"/>
    <property type="match status" value="1"/>
</dbReference>
<dbReference type="PANTHER" id="PTHR43046:SF12">
    <property type="entry name" value="GDP-MANNOSE MANNOSYL HYDROLASE"/>
    <property type="match status" value="1"/>
</dbReference>
<dbReference type="GO" id="GO:0016787">
    <property type="term" value="F:hydrolase activity"/>
    <property type="evidence" value="ECO:0007669"/>
    <property type="project" value="UniProtKB-KW"/>
</dbReference>
<dbReference type="Gene3D" id="3.90.79.10">
    <property type="entry name" value="Nucleoside Triphosphate Pyrophosphohydrolase"/>
    <property type="match status" value="2"/>
</dbReference>
<feature type="domain" description="Nudix hydrolase" evidence="5">
    <location>
        <begin position="182"/>
        <end position="316"/>
    </location>
</feature>
<feature type="region of interest" description="Disordered" evidence="4">
    <location>
        <begin position="147"/>
        <end position="174"/>
    </location>
</feature>
<evidence type="ECO:0000256" key="1">
    <source>
        <dbReference type="ARBA" id="ARBA00001946"/>
    </source>
</evidence>
<evidence type="ECO:0000256" key="3">
    <source>
        <dbReference type="ARBA" id="ARBA00022842"/>
    </source>
</evidence>
<evidence type="ECO:0000256" key="4">
    <source>
        <dbReference type="SAM" id="MobiDB-lite"/>
    </source>
</evidence>
<comment type="cofactor">
    <cofactor evidence="1">
        <name>Mg(2+)</name>
        <dbReference type="ChEBI" id="CHEBI:18420"/>
    </cofactor>
</comment>
<dbReference type="EMBL" id="BHXC01000006">
    <property type="protein sequence ID" value="GCB88453.1"/>
    <property type="molecule type" value="Genomic_DNA"/>
</dbReference>
<evidence type="ECO:0000313" key="6">
    <source>
        <dbReference type="EMBL" id="GCB88453.1"/>
    </source>
</evidence>
<dbReference type="AlphaFoldDB" id="A0A401QT05"/>
<evidence type="ECO:0000313" key="7">
    <source>
        <dbReference type="Proteomes" id="UP000288351"/>
    </source>
</evidence>
<dbReference type="InterPro" id="IPR000086">
    <property type="entry name" value="NUDIX_hydrolase_dom"/>
</dbReference>
<organism evidence="6 7">
    <name type="scientific">Streptomyces noursei</name>
    <name type="common">Streptomyces albulus</name>
    <dbReference type="NCBI Taxonomy" id="1971"/>
    <lineage>
        <taxon>Bacteria</taxon>
        <taxon>Bacillati</taxon>
        <taxon>Actinomycetota</taxon>
        <taxon>Actinomycetes</taxon>
        <taxon>Kitasatosporales</taxon>
        <taxon>Streptomycetaceae</taxon>
        <taxon>Streptomyces</taxon>
    </lineage>
</organism>
<keyword evidence="3" id="KW-0460">Magnesium</keyword>
<gene>
    <name evidence="6" type="ORF">SALB_01123</name>
</gene>
<sequence>MTETTTPTDPDSPAPPSPVNASALIVNAAGEYLLHLRDNVPGIWQPGSWALLGGGREPGDASLEDTVRRELREEAGLDLPDLTPFAIDTVAGTDGSPVPIQVFTGHWNGDPDALTLTEGVMLRWFRPETMQRLLLSPSTLALVSRHAELSGSPHGDLHQPPPPAQRTTPTPRGCAGPGRYAFTVLGVHLYLEDQDGRVLLGLRHQDSACAGESWHFLAGHCEPDESAIACLLREAEEEAGLVIRPEDAKLIHVAHVVDEPGAQPRMQFVFRVRRWQGRPELRAPDKCLAWRWWEPAALPAPIVPYTRVAIQSIWAGRPYSEVVWV</sequence>
<reference evidence="6 7" key="1">
    <citation type="journal article" date="2019" name="Microbiol. Resour. Announc.">
        <title>Draft Genome Sequence of the Most Traditional epsilon-Poly-l-Lysine Producer, Streptomyces albulus NBRC14147.</title>
        <authorList>
            <person name="Yamanaka K."/>
            <person name="Hamano Y."/>
        </authorList>
    </citation>
    <scope>NUCLEOTIDE SEQUENCE [LARGE SCALE GENOMIC DNA]</scope>
    <source>
        <strain evidence="6 7">NBRC 14147</strain>
    </source>
</reference>
<keyword evidence="2" id="KW-0378">Hydrolase</keyword>
<dbReference type="RefSeq" id="WP_016576117.1">
    <property type="nucleotide sequence ID" value="NZ_BHXC01000006.1"/>
</dbReference>
<dbReference type="PROSITE" id="PS51462">
    <property type="entry name" value="NUDIX"/>
    <property type="match status" value="2"/>
</dbReference>
<evidence type="ECO:0000256" key="2">
    <source>
        <dbReference type="ARBA" id="ARBA00022801"/>
    </source>
</evidence>
<dbReference type="SUPFAM" id="SSF55811">
    <property type="entry name" value="Nudix"/>
    <property type="match status" value="2"/>
</dbReference>
<dbReference type="InterPro" id="IPR020084">
    <property type="entry name" value="NUDIX_hydrolase_CS"/>
</dbReference>
<dbReference type="InterPro" id="IPR015797">
    <property type="entry name" value="NUDIX_hydrolase-like_dom_sf"/>
</dbReference>
<accession>A0A401QT05</accession>
<feature type="domain" description="Nudix hydrolase" evidence="5">
    <location>
        <begin position="16"/>
        <end position="148"/>
    </location>
</feature>
<proteinExistence type="predicted"/>
<dbReference type="Pfam" id="PF00293">
    <property type="entry name" value="NUDIX"/>
    <property type="match status" value="2"/>
</dbReference>
<protein>
    <submittedName>
        <fullName evidence="6">DNA mismatch repair protein MutT</fullName>
    </submittedName>
</protein>
<dbReference type="PANTHER" id="PTHR43046">
    <property type="entry name" value="GDP-MANNOSE MANNOSYL HYDROLASE"/>
    <property type="match status" value="1"/>
</dbReference>
<evidence type="ECO:0000259" key="5">
    <source>
        <dbReference type="PROSITE" id="PS51462"/>
    </source>
</evidence>
<name>A0A401QT05_STRNR</name>
<dbReference type="Proteomes" id="UP000288351">
    <property type="component" value="Unassembled WGS sequence"/>
</dbReference>
<comment type="caution">
    <text evidence="6">The sequence shown here is derived from an EMBL/GenBank/DDBJ whole genome shotgun (WGS) entry which is preliminary data.</text>
</comment>
<dbReference type="PROSITE" id="PS00893">
    <property type="entry name" value="NUDIX_BOX"/>
    <property type="match status" value="1"/>
</dbReference>